<dbReference type="PANTHER" id="PTHR31297:SF38">
    <property type="entry name" value="X8 DOMAIN-CONTAINING PROTEIN"/>
    <property type="match status" value="1"/>
</dbReference>
<dbReference type="GO" id="GO:0009986">
    <property type="term" value="C:cell surface"/>
    <property type="evidence" value="ECO:0007669"/>
    <property type="project" value="TreeGrafter"/>
</dbReference>
<dbReference type="GO" id="GO:0005576">
    <property type="term" value="C:extracellular region"/>
    <property type="evidence" value="ECO:0007669"/>
    <property type="project" value="TreeGrafter"/>
</dbReference>
<evidence type="ECO:0000256" key="4">
    <source>
        <dbReference type="ARBA" id="ARBA00023295"/>
    </source>
</evidence>
<gene>
    <name evidence="7" type="primary">AlNc14C163G7812</name>
    <name evidence="7" type="ORF">ALNC14_088050</name>
</gene>
<keyword evidence="4 5" id="KW-0326">Glycosidase</keyword>
<dbReference type="InterPro" id="IPR001547">
    <property type="entry name" value="Glyco_hydro_5"/>
</dbReference>
<dbReference type="Pfam" id="PF07983">
    <property type="entry name" value="X8"/>
    <property type="match status" value="1"/>
</dbReference>
<dbReference type="InterPro" id="IPR050386">
    <property type="entry name" value="Glycosyl_hydrolase_5"/>
</dbReference>
<dbReference type="GO" id="GO:0008422">
    <property type="term" value="F:beta-glucosidase activity"/>
    <property type="evidence" value="ECO:0007669"/>
    <property type="project" value="TreeGrafter"/>
</dbReference>
<dbReference type="HOGENOM" id="CLU_020969_0_0_1"/>
<dbReference type="EMBL" id="FR824208">
    <property type="protein sequence ID" value="CCA22662.1"/>
    <property type="molecule type" value="Genomic_DNA"/>
</dbReference>
<name>F0WMX6_9STRA</name>
<dbReference type="Gene3D" id="3.20.20.80">
    <property type="entry name" value="Glycosidases"/>
    <property type="match status" value="1"/>
</dbReference>
<dbReference type="AlphaFoldDB" id="F0WMX6"/>
<dbReference type="InterPro" id="IPR012946">
    <property type="entry name" value="X8"/>
</dbReference>
<evidence type="ECO:0000256" key="2">
    <source>
        <dbReference type="ARBA" id="ARBA00022729"/>
    </source>
</evidence>
<dbReference type="SUPFAM" id="SSF51445">
    <property type="entry name" value="(Trans)glycosidases"/>
    <property type="match status" value="1"/>
</dbReference>
<keyword evidence="2" id="KW-0732">Signal</keyword>
<evidence type="ECO:0000313" key="7">
    <source>
        <dbReference type="EMBL" id="CCA22662.1"/>
    </source>
</evidence>
<comment type="similarity">
    <text evidence="1 5">Belongs to the glycosyl hydrolase 5 (cellulase A) family.</text>
</comment>
<organism evidence="7">
    <name type="scientific">Albugo laibachii Nc14</name>
    <dbReference type="NCBI Taxonomy" id="890382"/>
    <lineage>
        <taxon>Eukaryota</taxon>
        <taxon>Sar</taxon>
        <taxon>Stramenopiles</taxon>
        <taxon>Oomycota</taxon>
        <taxon>Peronosporomycetes</taxon>
        <taxon>Albuginales</taxon>
        <taxon>Albuginaceae</taxon>
        <taxon>Albugo</taxon>
    </lineage>
</organism>
<sequence>MEMTSSVTQSTTSEYSVSSVKDFVEAKRIWEHEDDRYRGRNSLFQTFSPNDTTKTCSTENTQATSSNLRVHGVNLGGLFVLEPWITPTLFYQFMGTPERFGPKAPEKTALDTYTFCTALGKDEANLQFRIHWANWVTEDDFVKLKKAGVNSVRIPLGDYMFVPYEPYIGCTDGSVDVLDFVIDLAHKYGMSVLLDIHAHIDSQNGFDNSGKTSAVKWNTTSNTKGGYSVTFSRWPTRVAEWMGKYDRNTKKYTSINYANLLHSLDAVTAIVERYASHPAVMGIQPVNEPWENTPFSVLKDFYWKGYKRVKALAPHWNFVMHDSFRFTLDIWAGFMKGCPGIALDTHIYQAWIKPGTQADYFSNACQQKQSIADMEKNAMPVIIGEWSLATDNCAMWLNGFNDNMPGYPKVKCAVQKCPTESTYLGYGFPGTPLDLNKPIQGPYGTELSGPSYGLCSITSTTAFRQEDDQELTLHLLHKRLNAWSAGHGWYFWNFKTELDYKWSFLHLYELGLFPKDIAHYANDNQILEACEKEDKGEFVCIAKRTAQDAQLEKGLSFACGAAGMDCSKLNKEHPTLLDRCNWAFNEYWHRHRREGATCDFDGTAYLSERRA</sequence>
<evidence type="ECO:0000256" key="3">
    <source>
        <dbReference type="ARBA" id="ARBA00022801"/>
    </source>
</evidence>
<dbReference type="PANTHER" id="PTHR31297">
    <property type="entry name" value="GLUCAN ENDO-1,6-BETA-GLUCOSIDASE B"/>
    <property type="match status" value="1"/>
</dbReference>
<evidence type="ECO:0000259" key="6">
    <source>
        <dbReference type="SMART" id="SM00768"/>
    </source>
</evidence>
<reference evidence="7" key="1">
    <citation type="journal article" date="2011" name="PLoS Biol.">
        <title>Gene gain and loss during evolution of obligate parasitism in the white rust pathogen of Arabidopsis thaliana.</title>
        <authorList>
            <person name="Kemen E."/>
            <person name="Gardiner A."/>
            <person name="Schultz-Larsen T."/>
            <person name="Kemen A.C."/>
            <person name="Balmuth A.L."/>
            <person name="Robert-Seilaniantz A."/>
            <person name="Bailey K."/>
            <person name="Holub E."/>
            <person name="Studholme D.J."/>
            <person name="Maclean D."/>
            <person name="Jones J.D."/>
        </authorList>
    </citation>
    <scope>NUCLEOTIDE SEQUENCE</scope>
</reference>
<dbReference type="Pfam" id="PF00150">
    <property type="entry name" value="Cellulase"/>
    <property type="match status" value="1"/>
</dbReference>
<protein>
    <submittedName>
        <fullName evidence="7">Glucan 1 putative</fullName>
    </submittedName>
</protein>
<evidence type="ECO:0000256" key="1">
    <source>
        <dbReference type="ARBA" id="ARBA00005641"/>
    </source>
</evidence>
<proteinExistence type="inferred from homology"/>
<dbReference type="InterPro" id="IPR017853">
    <property type="entry name" value="GH"/>
</dbReference>
<evidence type="ECO:0000256" key="5">
    <source>
        <dbReference type="RuleBase" id="RU361153"/>
    </source>
</evidence>
<keyword evidence="3 5" id="KW-0378">Hydrolase</keyword>
<dbReference type="SMART" id="SM00768">
    <property type="entry name" value="X8"/>
    <property type="match status" value="1"/>
</dbReference>
<accession>F0WMX6</accession>
<dbReference type="GO" id="GO:0009251">
    <property type="term" value="P:glucan catabolic process"/>
    <property type="evidence" value="ECO:0007669"/>
    <property type="project" value="TreeGrafter"/>
</dbReference>
<feature type="domain" description="X8" evidence="6">
    <location>
        <begin position="538"/>
        <end position="611"/>
    </location>
</feature>
<reference evidence="7" key="2">
    <citation type="submission" date="2011-02" db="EMBL/GenBank/DDBJ databases">
        <authorList>
            <person name="MacLean D."/>
        </authorList>
    </citation>
    <scope>NUCLEOTIDE SEQUENCE</scope>
</reference>